<dbReference type="InterPro" id="IPR017900">
    <property type="entry name" value="4Fe4S_Fe_S_CS"/>
</dbReference>
<dbReference type="Proteomes" id="UP000234329">
    <property type="component" value="Unassembled WGS sequence"/>
</dbReference>
<dbReference type="InterPro" id="IPR009051">
    <property type="entry name" value="Helical_ferredxn"/>
</dbReference>
<keyword evidence="6" id="KW-0249">Electron transport</keyword>
<dbReference type="PROSITE" id="PS51379">
    <property type="entry name" value="4FE4S_FER_2"/>
    <property type="match status" value="2"/>
</dbReference>
<evidence type="ECO:0000256" key="4">
    <source>
        <dbReference type="ARBA" id="ARBA00023004"/>
    </source>
</evidence>
<comment type="catalytic activity">
    <reaction evidence="6">
        <text>glycolate + A = glyoxylate + AH2</text>
        <dbReference type="Rhea" id="RHEA:21264"/>
        <dbReference type="ChEBI" id="CHEBI:13193"/>
        <dbReference type="ChEBI" id="CHEBI:17499"/>
        <dbReference type="ChEBI" id="CHEBI:29805"/>
        <dbReference type="ChEBI" id="CHEBI:36655"/>
        <dbReference type="EC" id="1.1.99.14"/>
    </reaction>
</comment>
<feature type="domain" description="4Fe-4S ferredoxin-type" evidence="7">
    <location>
        <begin position="65"/>
        <end position="95"/>
    </location>
</feature>
<dbReference type="NCBIfam" id="NF008434">
    <property type="entry name" value="PRK11274.1"/>
    <property type="match status" value="1"/>
</dbReference>
<evidence type="ECO:0000256" key="6">
    <source>
        <dbReference type="PIRNR" id="PIRNR000139"/>
    </source>
</evidence>
<keyword evidence="2 6" id="KW-0479">Metal-binding</keyword>
<keyword evidence="6" id="KW-0813">Transport</keyword>
<dbReference type="InterPro" id="IPR017896">
    <property type="entry name" value="4Fe4S_Fe-S-bd"/>
</dbReference>
<feature type="domain" description="4Fe-4S ferredoxin-type" evidence="7">
    <location>
        <begin position="14"/>
        <end position="47"/>
    </location>
</feature>
<comment type="caution">
    <text evidence="8">The sequence shown here is derived from an EMBL/GenBank/DDBJ whole genome shotgun (WGS) entry which is preliminary data.</text>
</comment>
<protein>
    <recommendedName>
        <fullName evidence="6">Glycolate oxidase iron-sulfur subunit</fullName>
        <ecNumber evidence="6">1.1.99.14</ecNumber>
    </recommendedName>
</protein>
<dbReference type="FunCoup" id="A0A2I1DI53">
    <property type="interactions" value="99"/>
</dbReference>
<dbReference type="EMBL" id="MXAV01000056">
    <property type="protein sequence ID" value="PKY09544.1"/>
    <property type="molecule type" value="Genomic_DNA"/>
</dbReference>
<comment type="cofactor">
    <cofactor evidence="6">
        <name>[4Fe-4S] cluster</name>
        <dbReference type="ChEBI" id="CHEBI:49883"/>
    </cofactor>
    <text evidence="6">Binds 2 [4Fe-4S] clusters.</text>
</comment>
<dbReference type="PANTHER" id="PTHR32479">
    <property type="entry name" value="GLYCOLATE OXIDASE IRON-SULFUR SUBUNIT"/>
    <property type="match status" value="1"/>
</dbReference>
<dbReference type="Gene3D" id="1.10.1060.10">
    <property type="entry name" value="Alpha-helical ferredoxin"/>
    <property type="match status" value="1"/>
</dbReference>
<dbReference type="Pfam" id="PF13183">
    <property type="entry name" value="Fer4_8"/>
    <property type="match status" value="1"/>
</dbReference>
<keyword evidence="1 6" id="KW-0004">4Fe-4S</keyword>
<evidence type="ECO:0000313" key="9">
    <source>
        <dbReference type="Proteomes" id="UP000234329"/>
    </source>
</evidence>
<dbReference type="GO" id="GO:0051539">
    <property type="term" value="F:4 iron, 4 sulfur cluster binding"/>
    <property type="evidence" value="ECO:0007669"/>
    <property type="project" value="UniProtKB-UniRule"/>
</dbReference>
<keyword evidence="5 6" id="KW-0411">Iron-sulfur</keyword>
<dbReference type="GO" id="GO:0019154">
    <property type="term" value="F:glycolate dehydrogenase activity"/>
    <property type="evidence" value="ECO:0007669"/>
    <property type="project" value="UniProtKB-EC"/>
</dbReference>
<sequence length="432" mass="46925">MQTRIAPRFENTAEMAEADAILRSCVHCGFCTATCPTYQLLGDELDGPRGRIYLIKEFLGGAPASHESLKHLDRCLTCRACESTCPSGVRYARLAEIGREQLEKDISRPALEQLQRSVLRAVIPHPERFRLALQLGNLFKPFLPEALARKVPDLPRIAPVSAPAAVSAATVPAEAFAATESLTAAPVRQPSVIALAGCVQSVLTPQTGVALEQILDRLGYVMTTPPEAGCCGALSLHLNARTEAHDYMRRNIDAWWPYIAAGAEAILVSASGCGSMVKEYGEALQEDPDYAEKARQVAALARDPSEWLLEHLQQLPLEHQERGTLAFHAPCSLQHAQRVQGSVEKLLQRAGYTLTAVADGHLCCGSAGTYSILQPELSRQLRQQKLDALQQGQPCSIATANIGCQLHLQGGTDLPVRHWLELLAEALLPEKT</sequence>
<dbReference type="AlphaFoldDB" id="A0A2I1DI53"/>
<evidence type="ECO:0000256" key="3">
    <source>
        <dbReference type="ARBA" id="ARBA00022737"/>
    </source>
</evidence>
<dbReference type="PIRSF" id="PIRSF000139">
    <property type="entry name" value="Glc_ox_4Fe-4S"/>
    <property type="match status" value="1"/>
</dbReference>
<evidence type="ECO:0000256" key="1">
    <source>
        <dbReference type="ARBA" id="ARBA00022485"/>
    </source>
</evidence>
<evidence type="ECO:0000256" key="5">
    <source>
        <dbReference type="ARBA" id="ARBA00023014"/>
    </source>
</evidence>
<dbReference type="Pfam" id="PF02754">
    <property type="entry name" value="CCG"/>
    <property type="match status" value="2"/>
</dbReference>
<dbReference type="GO" id="GO:0046872">
    <property type="term" value="F:metal ion binding"/>
    <property type="evidence" value="ECO:0007669"/>
    <property type="project" value="UniProtKB-UniRule"/>
</dbReference>
<dbReference type="InterPro" id="IPR004017">
    <property type="entry name" value="Cys_rich_dom"/>
</dbReference>
<dbReference type="PROSITE" id="PS00198">
    <property type="entry name" value="4FE4S_FER_1"/>
    <property type="match status" value="1"/>
</dbReference>
<dbReference type="EC" id="1.1.99.14" evidence="6"/>
<keyword evidence="3" id="KW-0677">Repeat</keyword>
<reference evidence="8 9" key="1">
    <citation type="submission" date="2017-03" db="EMBL/GenBank/DDBJ databases">
        <title>Draft genime sequence of the acidophilic sulfur-oxidizing bacterium Acidithiobacillus sp. SH, isolated from seawater.</title>
        <authorList>
            <person name="Sharmin S."/>
            <person name="Tokuhisa M."/>
            <person name="Kanao T."/>
            <person name="Kamimura K."/>
        </authorList>
    </citation>
    <scope>NUCLEOTIDE SEQUENCE [LARGE SCALE GENOMIC DNA]</scope>
    <source>
        <strain evidence="8 9">SH</strain>
    </source>
</reference>
<dbReference type="InParanoid" id="A0A2I1DI53"/>
<dbReference type="OrthoDB" id="9765258at2"/>
<dbReference type="SUPFAM" id="SSF46548">
    <property type="entry name" value="alpha-helical ferredoxin"/>
    <property type="match status" value="1"/>
</dbReference>
<name>A0A2I1DI53_9PROT</name>
<comment type="function">
    <text evidence="6">Component of a complex that catalyzes the oxidation of glycolate to glyoxylate.</text>
</comment>
<evidence type="ECO:0000256" key="2">
    <source>
        <dbReference type="ARBA" id="ARBA00022723"/>
    </source>
</evidence>
<dbReference type="InterPro" id="IPR012257">
    <property type="entry name" value="Glc_ox_4Fe-4S"/>
</dbReference>
<gene>
    <name evidence="8" type="ORF">B1757_14410</name>
</gene>
<accession>A0A2I1DI53</accession>
<comment type="catalytic activity">
    <reaction evidence="6">
        <text>(R)-lactate + A = pyruvate + AH2</text>
        <dbReference type="Rhea" id="RHEA:15089"/>
        <dbReference type="ChEBI" id="CHEBI:13193"/>
        <dbReference type="ChEBI" id="CHEBI:15361"/>
        <dbReference type="ChEBI" id="CHEBI:16004"/>
        <dbReference type="ChEBI" id="CHEBI:17499"/>
    </reaction>
</comment>
<organism evidence="8 9">
    <name type="scientific">Acidithiobacillus marinus</name>
    <dbReference type="NCBI Taxonomy" id="187490"/>
    <lineage>
        <taxon>Bacteria</taxon>
        <taxon>Pseudomonadati</taxon>
        <taxon>Pseudomonadota</taxon>
        <taxon>Acidithiobacillia</taxon>
        <taxon>Acidithiobacillales</taxon>
        <taxon>Acidithiobacillaceae</taxon>
        <taxon>Acidithiobacillus</taxon>
    </lineage>
</organism>
<keyword evidence="4 6" id="KW-0408">Iron</keyword>
<dbReference type="PANTHER" id="PTHR32479:SF17">
    <property type="entry name" value="GLYCOLATE OXIDASE IRON-SULFUR SUBUNIT"/>
    <property type="match status" value="1"/>
</dbReference>
<evidence type="ECO:0000313" key="8">
    <source>
        <dbReference type="EMBL" id="PKY09544.1"/>
    </source>
</evidence>
<keyword evidence="9" id="KW-1185">Reference proteome</keyword>
<evidence type="ECO:0000259" key="7">
    <source>
        <dbReference type="PROSITE" id="PS51379"/>
    </source>
</evidence>
<proteinExistence type="predicted"/>
<dbReference type="RefSeq" id="WP_101538992.1">
    <property type="nucleotide sequence ID" value="NZ_MXAV01000056.1"/>
</dbReference>